<dbReference type="InterPro" id="IPR001584">
    <property type="entry name" value="Integrase_cat-core"/>
</dbReference>
<dbReference type="SUPFAM" id="SSF53098">
    <property type="entry name" value="Ribonuclease H-like"/>
    <property type="match status" value="1"/>
</dbReference>
<feature type="domain" description="Integrase catalytic" evidence="1">
    <location>
        <begin position="146"/>
        <end position="329"/>
    </location>
</feature>
<dbReference type="InterPro" id="IPR036397">
    <property type="entry name" value="RNaseH_sf"/>
</dbReference>
<evidence type="ECO:0000313" key="3">
    <source>
        <dbReference type="Proteomes" id="UP000547528"/>
    </source>
</evidence>
<dbReference type="GO" id="GO:0015074">
    <property type="term" value="P:DNA integration"/>
    <property type="evidence" value="ECO:0007669"/>
    <property type="project" value="InterPro"/>
</dbReference>
<dbReference type="PANTHER" id="PTHR46889:SF4">
    <property type="entry name" value="TRANSPOSASE INSO FOR INSERTION SEQUENCE ELEMENT IS911B-RELATED"/>
    <property type="match status" value="1"/>
</dbReference>
<dbReference type="RefSeq" id="WP_183357567.1">
    <property type="nucleotide sequence ID" value="NZ_JACIBT010000001.1"/>
</dbReference>
<sequence length="359" mass="39509">MGLNAGLVPPRVDATVKAGLLELVNHAGREGNWSLRRAAAVLGLDHVRVIRWQHRAQTGQLDDAPPGPDEAAHALLTAEREATLDIAEGWAEIDRSHRKLAHRGFRLEAFYASESTVLRVLREAGLRLPGPAAREPLDPRTWPEWAELVPGVIMIYDFTHFPRAGRCVVAVIDVISKYWLSTVVSAEESSTQVEVAFTRALVTDGKEHLLDAELLQELATGTVPDNDERIPVLLAISDNGPQMTSKATASFMAGARIAQHFGRPGTPNDQAWVESFFGHLKAENPHLEKITDPGALESELDRLQVHYNTIRLHEGVGYVTPEDEHYGRGGAIRAARRAGLANARATRIATRRKTRKDQS</sequence>
<protein>
    <submittedName>
        <fullName evidence="2">Transposase InsO family protein</fullName>
    </submittedName>
</protein>
<evidence type="ECO:0000313" key="2">
    <source>
        <dbReference type="EMBL" id="MBB3667219.1"/>
    </source>
</evidence>
<dbReference type="Proteomes" id="UP000547528">
    <property type="component" value="Unassembled WGS sequence"/>
</dbReference>
<name>A0A7W5TVC0_9MICC</name>
<proteinExistence type="predicted"/>
<dbReference type="AlphaFoldDB" id="A0A7W5TVC0"/>
<dbReference type="PANTHER" id="PTHR46889">
    <property type="entry name" value="TRANSPOSASE INSF FOR INSERTION SEQUENCE IS3B-RELATED"/>
    <property type="match status" value="1"/>
</dbReference>
<dbReference type="InterPro" id="IPR012337">
    <property type="entry name" value="RNaseH-like_sf"/>
</dbReference>
<reference evidence="2 3" key="1">
    <citation type="submission" date="2020-08" db="EMBL/GenBank/DDBJ databases">
        <title>Sequencing the genomes of 1000 actinobacteria strains.</title>
        <authorList>
            <person name="Klenk H.-P."/>
        </authorList>
    </citation>
    <scope>NUCLEOTIDE SEQUENCE [LARGE SCALE GENOMIC DNA]</scope>
    <source>
        <strain evidence="2 3">DSM 28238</strain>
    </source>
</reference>
<dbReference type="InterPro" id="IPR050900">
    <property type="entry name" value="Transposase_IS3/IS150/IS904"/>
</dbReference>
<accession>A0A7W5TVC0</accession>
<comment type="caution">
    <text evidence="2">The sequence shown here is derived from an EMBL/GenBank/DDBJ whole genome shotgun (WGS) entry which is preliminary data.</text>
</comment>
<keyword evidence="3" id="KW-1185">Reference proteome</keyword>
<dbReference type="PROSITE" id="PS50994">
    <property type="entry name" value="INTEGRASE"/>
    <property type="match status" value="1"/>
</dbReference>
<dbReference type="EMBL" id="JACIBT010000001">
    <property type="protein sequence ID" value="MBB3667219.1"/>
    <property type="molecule type" value="Genomic_DNA"/>
</dbReference>
<organism evidence="2 3">
    <name type="scientific">Garicola koreensis</name>
    <dbReference type="NCBI Taxonomy" id="1262554"/>
    <lineage>
        <taxon>Bacteria</taxon>
        <taxon>Bacillati</taxon>
        <taxon>Actinomycetota</taxon>
        <taxon>Actinomycetes</taxon>
        <taxon>Micrococcales</taxon>
        <taxon>Micrococcaceae</taxon>
        <taxon>Garicola</taxon>
    </lineage>
</organism>
<evidence type="ECO:0000259" key="1">
    <source>
        <dbReference type="PROSITE" id="PS50994"/>
    </source>
</evidence>
<gene>
    <name evidence="2" type="ORF">FHX47_000812</name>
</gene>
<dbReference type="Gene3D" id="3.30.420.10">
    <property type="entry name" value="Ribonuclease H-like superfamily/Ribonuclease H"/>
    <property type="match status" value="1"/>
</dbReference>
<dbReference type="Pfam" id="PF13683">
    <property type="entry name" value="rve_3"/>
    <property type="match status" value="1"/>
</dbReference>
<dbReference type="GO" id="GO:0003676">
    <property type="term" value="F:nucleic acid binding"/>
    <property type="evidence" value="ECO:0007669"/>
    <property type="project" value="InterPro"/>
</dbReference>